<reference evidence="8" key="1">
    <citation type="submission" date="2014-10" db="EMBL/GenBank/DDBJ databases">
        <authorList>
            <person name="Kuske C.R."/>
            <person name="Challacombe J.F."/>
            <person name="Daligault H.E."/>
            <person name="Davenport K.W."/>
            <person name="Johnson S.L."/>
            <person name="Siddaramappa S."/>
            <person name="Petersen J.M."/>
        </authorList>
    </citation>
    <scope>NUCLEOTIDE SEQUENCE [LARGE SCALE GENOMIC DNA]</scope>
    <source>
        <strain evidence="8">CA97-1460</strain>
    </source>
</reference>
<dbReference type="GO" id="GO:0046872">
    <property type="term" value="F:metal ion binding"/>
    <property type="evidence" value="ECO:0007669"/>
    <property type="project" value="UniProtKB-KW"/>
</dbReference>
<keyword evidence="2" id="KW-0479">Metal-binding</keyword>
<evidence type="ECO:0000259" key="6">
    <source>
        <dbReference type="PROSITE" id="PS51296"/>
    </source>
</evidence>
<dbReference type="PROSITE" id="PS51296">
    <property type="entry name" value="RIESKE"/>
    <property type="match status" value="1"/>
</dbReference>
<evidence type="ECO:0000256" key="4">
    <source>
        <dbReference type="ARBA" id="ARBA00023004"/>
    </source>
</evidence>
<proteinExistence type="predicted"/>
<dbReference type="KEGG" id="frc:KX01_1688"/>
<dbReference type="EMBL" id="CP009654">
    <property type="protein sequence ID" value="APC97646.1"/>
    <property type="molecule type" value="Genomic_DNA"/>
</dbReference>
<gene>
    <name evidence="7" type="ORF">KX01_1688</name>
</gene>
<evidence type="ECO:0000256" key="2">
    <source>
        <dbReference type="ARBA" id="ARBA00022723"/>
    </source>
</evidence>
<feature type="domain" description="Rieske" evidence="6">
    <location>
        <begin position="7"/>
        <end position="108"/>
    </location>
</feature>
<accession>A0A1J0KVJ5</accession>
<evidence type="ECO:0000313" key="8">
    <source>
        <dbReference type="Proteomes" id="UP000182521"/>
    </source>
</evidence>
<dbReference type="GO" id="GO:0051537">
    <property type="term" value="F:2 iron, 2 sulfur cluster binding"/>
    <property type="evidence" value="ECO:0007669"/>
    <property type="project" value="UniProtKB-KW"/>
</dbReference>
<dbReference type="PANTHER" id="PTHR21266">
    <property type="entry name" value="IRON-SULFUR DOMAIN CONTAINING PROTEIN"/>
    <property type="match status" value="1"/>
</dbReference>
<dbReference type="InterPro" id="IPR017941">
    <property type="entry name" value="Rieske_2Fe-2S"/>
</dbReference>
<dbReference type="Proteomes" id="UP000182521">
    <property type="component" value="Chromosome"/>
</dbReference>
<keyword evidence="3" id="KW-0560">Oxidoreductase</keyword>
<dbReference type="InterPro" id="IPR036922">
    <property type="entry name" value="Rieske_2Fe-2S_sf"/>
</dbReference>
<dbReference type="SUPFAM" id="SSF50022">
    <property type="entry name" value="ISP domain"/>
    <property type="match status" value="1"/>
</dbReference>
<keyword evidence="4" id="KW-0408">Iron</keyword>
<keyword evidence="1" id="KW-0001">2Fe-2S</keyword>
<dbReference type="InterPro" id="IPR050584">
    <property type="entry name" value="Cholesterol_7-desaturase"/>
</dbReference>
<keyword evidence="5" id="KW-0411">Iron-sulfur</keyword>
<evidence type="ECO:0000256" key="3">
    <source>
        <dbReference type="ARBA" id="ARBA00023002"/>
    </source>
</evidence>
<keyword evidence="8" id="KW-1185">Reference proteome</keyword>
<protein>
    <submittedName>
        <fullName evidence="7">Rieske [2Fe-2S] domain protein</fullName>
    </submittedName>
</protein>
<name>A0A1J0KVJ5_9GAMM</name>
<dbReference type="GO" id="GO:0016491">
    <property type="term" value="F:oxidoreductase activity"/>
    <property type="evidence" value="ECO:0007669"/>
    <property type="project" value="UniProtKB-KW"/>
</dbReference>
<evidence type="ECO:0000256" key="5">
    <source>
        <dbReference type="ARBA" id="ARBA00023014"/>
    </source>
</evidence>
<dbReference type="CDD" id="cd03469">
    <property type="entry name" value="Rieske_RO_Alpha_N"/>
    <property type="match status" value="1"/>
</dbReference>
<sequence>MKIPKAWYAIAHINEFKNKPQKLERFGLNLVVWKNDDNKIIIMDNNCPHRGAELSSGKVIDNCITCPFHGFQFNDVGNCKYTPETQCSIPKLKANVYPTKIIADMIWINIFDEDLNNDYAFKFCQELFDSFNGKYAMITDIWNNNIRHCIENQLDYTHLATVHKRTIGKGYKISDDIKIIEKDKNIEAIKSGELMIKYIFPNAWLLNISKKMKVSAYFVPINENQTKIYILHYRNFLTAKILKPIMDIMFSIGNRIVLNEDKRVVNTQRYSKETYNNDFLLKHDQIIKIFREIWKEDI</sequence>
<organism evidence="7 8">
    <name type="scientific">Francisella frigiditurris</name>
    <dbReference type="NCBI Taxonomy" id="1542390"/>
    <lineage>
        <taxon>Bacteria</taxon>
        <taxon>Pseudomonadati</taxon>
        <taxon>Pseudomonadota</taxon>
        <taxon>Gammaproteobacteria</taxon>
        <taxon>Thiotrichales</taxon>
        <taxon>Francisellaceae</taxon>
        <taxon>Francisella</taxon>
    </lineage>
</organism>
<dbReference type="Gene3D" id="2.102.10.10">
    <property type="entry name" value="Rieske [2Fe-2S] iron-sulphur domain"/>
    <property type="match status" value="1"/>
</dbReference>
<dbReference type="AlphaFoldDB" id="A0A1J0KVJ5"/>
<evidence type="ECO:0000313" key="7">
    <source>
        <dbReference type="EMBL" id="APC97646.1"/>
    </source>
</evidence>
<dbReference type="SUPFAM" id="SSF55961">
    <property type="entry name" value="Bet v1-like"/>
    <property type="match status" value="1"/>
</dbReference>
<dbReference type="Pfam" id="PF00355">
    <property type="entry name" value="Rieske"/>
    <property type="match status" value="1"/>
</dbReference>
<dbReference type="PANTHER" id="PTHR21266:SF59">
    <property type="entry name" value="BLR4922 PROTEIN"/>
    <property type="match status" value="1"/>
</dbReference>
<dbReference type="Gene3D" id="3.90.380.10">
    <property type="entry name" value="Naphthalene 1,2-dioxygenase Alpha Subunit, Chain A, domain 1"/>
    <property type="match status" value="1"/>
</dbReference>
<evidence type="ECO:0000256" key="1">
    <source>
        <dbReference type="ARBA" id="ARBA00022714"/>
    </source>
</evidence>
<dbReference type="STRING" id="1542390.KX01_1688"/>